<accession>A0ABN3NSV8</accession>
<dbReference type="SUPFAM" id="SSF51161">
    <property type="entry name" value="Trimeric LpxA-like enzymes"/>
    <property type="match status" value="1"/>
</dbReference>
<name>A0ABN3NSV8_9ACTN</name>
<evidence type="ECO:0000313" key="3">
    <source>
        <dbReference type="Proteomes" id="UP001499978"/>
    </source>
</evidence>
<evidence type="ECO:0000313" key="2">
    <source>
        <dbReference type="EMBL" id="GAA2533293.1"/>
    </source>
</evidence>
<gene>
    <name evidence="2" type="ORF">GCM10010201_35970</name>
</gene>
<keyword evidence="3" id="KW-1185">Reference proteome</keyword>
<dbReference type="RefSeq" id="WP_344174676.1">
    <property type="nucleotide sequence ID" value="NZ_BAAARY010000047.1"/>
</dbReference>
<dbReference type="Proteomes" id="UP001499978">
    <property type="component" value="Unassembled WGS sequence"/>
</dbReference>
<organism evidence="2 3">
    <name type="scientific">Pilimelia columellifera subsp. columellifera</name>
    <dbReference type="NCBI Taxonomy" id="706583"/>
    <lineage>
        <taxon>Bacteria</taxon>
        <taxon>Bacillati</taxon>
        <taxon>Actinomycetota</taxon>
        <taxon>Actinomycetes</taxon>
        <taxon>Micromonosporales</taxon>
        <taxon>Micromonosporaceae</taxon>
        <taxon>Pilimelia</taxon>
    </lineage>
</organism>
<comment type="caution">
    <text evidence="2">The sequence shown here is derived from an EMBL/GenBank/DDBJ whole genome shotgun (WGS) entry which is preliminary data.</text>
</comment>
<reference evidence="2 3" key="1">
    <citation type="journal article" date="2019" name="Int. J. Syst. Evol. Microbiol.">
        <title>The Global Catalogue of Microorganisms (GCM) 10K type strain sequencing project: providing services to taxonomists for standard genome sequencing and annotation.</title>
        <authorList>
            <consortium name="The Broad Institute Genomics Platform"/>
            <consortium name="The Broad Institute Genome Sequencing Center for Infectious Disease"/>
            <person name="Wu L."/>
            <person name="Ma J."/>
        </authorList>
    </citation>
    <scope>NUCLEOTIDE SEQUENCE [LARGE SCALE GENOMIC DNA]</scope>
    <source>
        <strain evidence="2 3">JCM 3367</strain>
    </source>
</reference>
<dbReference type="EMBL" id="BAAARY010000047">
    <property type="protein sequence ID" value="GAA2533293.1"/>
    <property type="molecule type" value="Genomic_DNA"/>
</dbReference>
<protein>
    <recommendedName>
        <fullName evidence="4">Dynactin subunit 6</fullName>
    </recommendedName>
</protein>
<sequence>MTLTVERGTRIGSGVLCSPGSHITADMVIGDRVFLGAGVRTVNDKELIWRDAANEQPLRPPRFDYACKVGSGAVVLAGVIVGARALVGTGAVVDGLAAGEPATGPVYGVFTYVQTAVVGPFPSPQAARQWWAAPFNRLASDGPRFADPGLRGLARGASLSPPLARRRSFHIGGLPRRIRAGYVTDSTAGPTERGRRATEPSASHSL</sequence>
<evidence type="ECO:0008006" key="4">
    <source>
        <dbReference type="Google" id="ProtNLM"/>
    </source>
</evidence>
<feature type="region of interest" description="Disordered" evidence="1">
    <location>
        <begin position="181"/>
        <end position="206"/>
    </location>
</feature>
<dbReference type="Gene3D" id="2.160.10.10">
    <property type="entry name" value="Hexapeptide repeat proteins"/>
    <property type="match status" value="1"/>
</dbReference>
<dbReference type="InterPro" id="IPR011004">
    <property type="entry name" value="Trimer_LpxA-like_sf"/>
</dbReference>
<proteinExistence type="predicted"/>
<evidence type="ECO:0000256" key="1">
    <source>
        <dbReference type="SAM" id="MobiDB-lite"/>
    </source>
</evidence>